<dbReference type="EMBL" id="JAFCJH010000034">
    <property type="protein sequence ID" value="MBR0799066.1"/>
    <property type="molecule type" value="Genomic_DNA"/>
</dbReference>
<dbReference type="RefSeq" id="WP_212494056.1">
    <property type="nucleotide sequence ID" value="NZ_JAFCJH010000034.1"/>
</dbReference>
<accession>A0ABS5FS09</accession>
<dbReference type="SUPFAM" id="SSF54637">
    <property type="entry name" value="Thioesterase/thiol ester dehydrase-isomerase"/>
    <property type="match status" value="1"/>
</dbReference>
<dbReference type="Gene3D" id="3.10.129.10">
    <property type="entry name" value="Hotdog Thioesterase"/>
    <property type="match status" value="1"/>
</dbReference>
<keyword evidence="2" id="KW-1185">Reference proteome</keyword>
<gene>
    <name evidence="1" type="ORF">JQ615_27130</name>
</gene>
<sequence length="268" mass="29426">MASRMASQTYRVSAYNTSKLSENKIHDDAVARKFGFSGGLVPGVDVMAYMMHLPVERWGRDFLARGLIEARFVKPVYDGETAELSGTMSGDVLSIEVHSRGELCATGTASLPASTPAFAIDDYRQVAAVAERRPVSASSYEVGKWLGTIPRDWAGDAAKEYLVDIRETDPIYLREGLGHPGLLPRVMNFVLVDNAILGPWIHVGTRMQLLSASEIGDELTARARVTGNYDKKGHRFVELDALVLRNGTTPLAHCWHIAITQPREQEAA</sequence>
<dbReference type="InterPro" id="IPR029069">
    <property type="entry name" value="HotDog_dom_sf"/>
</dbReference>
<proteinExistence type="predicted"/>
<dbReference type="Proteomes" id="UP001315278">
    <property type="component" value="Unassembled WGS sequence"/>
</dbReference>
<comment type="caution">
    <text evidence="1">The sequence shown here is derived from an EMBL/GenBank/DDBJ whole genome shotgun (WGS) entry which is preliminary data.</text>
</comment>
<protein>
    <recommendedName>
        <fullName evidence="3">MaoC-like domain-containing protein</fullName>
    </recommendedName>
</protein>
<evidence type="ECO:0008006" key="3">
    <source>
        <dbReference type="Google" id="ProtNLM"/>
    </source>
</evidence>
<evidence type="ECO:0000313" key="1">
    <source>
        <dbReference type="EMBL" id="MBR0799066.1"/>
    </source>
</evidence>
<name>A0ABS5FS09_9BRAD</name>
<organism evidence="1 2">
    <name type="scientific">Bradyrhizobium jicamae</name>
    <dbReference type="NCBI Taxonomy" id="280332"/>
    <lineage>
        <taxon>Bacteria</taxon>
        <taxon>Pseudomonadati</taxon>
        <taxon>Pseudomonadota</taxon>
        <taxon>Alphaproteobacteria</taxon>
        <taxon>Hyphomicrobiales</taxon>
        <taxon>Nitrobacteraceae</taxon>
        <taxon>Bradyrhizobium</taxon>
    </lineage>
</organism>
<reference evidence="2" key="1">
    <citation type="journal article" date="2021" name="ISME J.">
        <title>Evolutionary origin and ecological implication of a unique nif island in free-living Bradyrhizobium lineages.</title>
        <authorList>
            <person name="Tao J."/>
        </authorList>
    </citation>
    <scope>NUCLEOTIDE SEQUENCE [LARGE SCALE GENOMIC DNA]</scope>
    <source>
        <strain evidence="2">SZCCT0434</strain>
    </source>
</reference>
<evidence type="ECO:0000313" key="2">
    <source>
        <dbReference type="Proteomes" id="UP001315278"/>
    </source>
</evidence>